<evidence type="ECO:0000313" key="2">
    <source>
        <dbReference type="EMBL" id="KKB59633.1"/>
    </source>
</evidence>
<feature type="chain" id="PRO_5002490341" evidence="1">
    <location>
        <begin position="20"/>
        <end position="498"/>
    </location>
</feature>
<gene>
    <name evidence="2" type="ORF">HMPREF1536_00614</name>
</gene>
<accession>A0A0F5JPC8</accession>
<dbReference type="NCBIfam" id="TIGR04183">
    <property type="entry name" value="Por_Secre_tail"/>
    <property type="match status" value="1"/>
</dbReference>
<name>A0A0F5JPC8_9BACT</name>
<keyword evidence="3" id="KW-1185">Reference proteome</keyword>
<comment type="caution">
    <text evidence="2">The sequence shown here is derived from an EMBL/GenBank/DDBJ whole genome shotgun (WGS) entry which is preliminary data.</text>
</comment>
<keyword evidence="1" id="KW-0732">Signal</keyword>
<dbReference type="HOGENOM" id="CLU_547311_0_0_10"/>
<reference evidence="2 3" key="1">
    <citation type="submission" date="2013-04" db="EMBL/GenBank/DDBJ databases">
        <title>The Genome Sequence of Parabacteroides gordonii DSM 23371.</title>
        <authorList>
            <consortium name="The Broad Institute Genomics Platform"/>
            <person name="Earl A."/>
            <person name="Ward D."/>
            <person name="Feldgarden M."/>
            <person name="Gevers D."/>
            <person name="Martens E."/>
            <person name="Sakamoto M."/>
            <person name="Benno Y."/>
            <person name="Suzuki N."/>
            <person name="Matsunaga N."/>
            <person name="Koshihara K."/>
            <person name="Seki M."/>
            <person name="Komiya H."/>
            <person name="Walker B."/>
            <person name="Young S."/>
            <person name="Zeng Q."/>
            <person name="Gargeya S."/>
            <person name="Fitzgerald M."/>
            <person name="Haas B."/>
            <person name="Abouelleil A."/>
            <person name="Allen A.W."/>
            <person name="Alvarado L."/>
            <person name="Arachchi H.M."/>
            <person name="Berlin A.M."/>
            <person name="Chapman S.B."/>
            <person name="Gainer-Dewar J."/>
            <person name="Goldberg J."/>
            <person name="Griggs A."/>
            <person name="Gujja S."/>
            <person name="Hansen M."/>
            <person name="Howarth C."/>
            <person name="Imamovic A."/>
            <person name="Ireland A."/>
            <person name="Larimer J."/>
            <person name="McCowan C."/>
            <person name="Murphy C."/>
            <person name="Pearson M."/>
            <person name="Poon T.W."/>
            <person name="Priest M."/>
            <person name="Roberts A."/>
            <person name="Saif S."/>
            <person name="Shea T."/>
            <person name="Sisk P."/>
            <person name="Sykes S."/>
            <person name="Wortman J."/>
            <person name="Nusbaum C."/>
            <person name="Birren B."/>
        </authorList>
    </citation>
    <scope>NUCLEOTIDE SEQUENCE [LARGE SCALE GENOMIC DNA]</scope>
    <source>
        <strain evidence="2 3">MS-1</strain>
    </source>
</reference>
<proteinExistence type="predicted"/>
<dbReference type="EMBL" id="AQHW01000003">
    <property type="protein sequence ID" value="KKB59633.1"/>
    <property type="molecule type" value="Genomic_DNA"/>
</dbReference>
<dbReference type="PATRIC" id="fig|1203610.3.peg.633"/>
<organism evidence="2 3">
    <name type="scientific">Parabacteroides gordonii MS-1 = DSM 23371</name>
    <dbReference type="NCBI Taxonomy" id="1203610"/>
    <lineage>
        <taxon>Bacteria</taxon>
        <taxon>Pseudomonadati</taxon>
        <taxon>Bacteroidota</taxon>
        <taxon>Bacteroidia</taxon>
        <taxon>Bacteroidales</taxon>
        <taxon>Tannerellaceae</taxon>
        <taxon>Parabacteroides</taxon>
    </lineage>
</organism>
<evidence type="ECO:0000256" key="1">
    <source>
        <dbReference type="SAM" id="SignalP"/>
    </source>
</evidence>
<feature type="signal peptide" evidence="1">
    <location>
        <begin position="1"/>
        <end position="19"/>
    </location>
</feature>
<evidence type="ECO:0000313" key="3">
    <source>
        <dbReference type="Proteomes" id="UP000033035"/>
    </source>
</evidence>
<dbReference type="Proteomes" id="UP000033035">
    <property type="component" value="Unassembled WGS sequence"/>
</dbReference>
<dbReference type="InterPro" id="IPR026444">
    <property type="entry name" value="Secre_tail"/>
</dbReference>
<sequence length="498" mass="57449">MMKTILVILALLMIDCVYAQNDKTFDTYIRKKFPNAKIPNDRKFDIEGKNPEYIEDIFVFGKIMYIIYSNKDIGINVSEETIKWTIPSLKQVSNILDECIEIPYTIPIFVNYNLSIPINYDDIFCEITGYCPFHYVNVTTERSNPAYKIEGGIVKSKILNGDDDSWATISLVPNKSTYDTGIYEDGRWFNEDPYVSIFDNEGIYKTTTTNPNLKPLLYKTICREVLHNIGIASHWCEQNTRHYGTLCEKEYGICDKTHEHTNDVCSACASSLFYIGENAVKANGGLPVQMNDSMYGLGDIFSWMDIENFNAPGHSYSIWNHIGPVTLGILQDIGFKAKQSYLNSEYYTKWAGKPCWYIIDNQGYSWGKILYGKYQDEISPDENGCYSTNALLWLENMKERYNKKELIEFDRVRPYIKNVVEEFNTSIYNISKDKIQVTVKNKQIEISGVKENTLIQVFDITGKIIKSFINKSTNIYMPINPGLYIVKINNKIYKTICY</sequence>
<dbReference type="RefSeq" id="WP_028727903.1">
    <property type="nucleotide sequence ID" value="NZ_AUAE01000019.1"/>
</dbReference>
<dbReference type="AlphaFoldDB" id="A0A0F5JPC8"/>
<protein>
    <submittedName>
        <fullName evidence="2">Por secretion system C-terminal sorting domain-containing protein</fullName>
    </submittedName>
</protein>